<sequence>MIEILTALTLLAAGDGAAADRLENGRYAALGADGVPLCNDDNADHFDLHALDAPPHARSPNLGTFGFRIGDEAGDYILHTPPRLAALSGDGMRRARLQGGQVHTAGVEIGGVTSGQTIGTFTAAIAVDADGRVWIEVMGFEAERWGREAVVHVAEGEAAGPFGYCGG</sequence>
<evidence type="ECO:0000313" key="2">
    <source>
        <dbReference type="Proteomes" id="UP001595379"/>
    </source>
</evidence>
<organism evidence="1 2">
    <name type="scientific">Hyphobacterium vulgare</name>
    <dbReference type="NCBI Taxonomy" id="1736751"/>
    <lineage>
        <taxon>Bacteria</taxon>
        <taxon>Pseudomonadati</taxon>
        <taxon>Pseudomonadota</taxon>
        <taxon>Alphaproteobacteria</taxon>
        <taxon>Maricaulales</taxon>
        <taxon>Maricaulaceae</taxon>
        <taxon>Hyphobacterium</taxon>
    </lineage>
</organism>
<dbReference type="RefSeq" id="WP_343164688.1">
    <property type="nucleotide sequence ID" value="NZ_JBHRSV010000020.1"/>
</dbReference>
<comment type="caution">
    <text evidence="1">The sequence shown here is derived from an EMBL/GenBank/DDBJ whole genome shotgun (WGS) entry which is preliminary data.</text>
</comment>
<accession>A0ABV6ZZA2</accession>
<protein>
    <submittedName>
        <fullName evidence="1">Uncharacterized protein</fullName>
    </submittedName>
</protein>
<keyword evidence="2" id="KW-1185">Reference proteome</keyword>
<dbReference type="EMBL" id="JBHRSV010000020">
    <property type="protein sequence ID" value="MFC2926678.1"/>
    <property type="molecule type" value="Genomic_DNA"/>
</dbReference>
<name>A0ABV6ZZA2_9PROT</name>
<reference evidence="2" key="1">
    <citation type="journal article" date="2019" name="Int. J. Syst. Evol. Microbiol.">
        <title>The Global Catalogue of Microorganisms (GCM) 10K type strain sequencing project: providing services to taxonomists for standard genome sequencing and annotation.</title>
        <authorList>
            <consortium name="The Broad Institute Genomics Platform"/>
            <consortium name="The Broad Institute Genome Sequencing Center for Infectious Disease"/>
            <person name="Wu L."/>
            <person name="Ma J."/>
        </authorList>
    </citation>
    <scope>NUCLEOTIDE SEQUENCE [LARGE SCALE GENOMIC DNA]</scope>
    <source>
        <strain evidence="2">KCTC 52487</strain>
    </source>
</reference>
<gene>
    <name evidence="1" type="ORF">ACFOOR_11225</name>
</gene>
<evidence type="ECO:0000313" key="1">
    <source>
        <dbReference type="EMBL" id="MFC2926678.1"/>
    </source>
</evidence>
<proteinExistence type="predicted"/>
<dbReference type="Proteomes" id="UP001595379">
    <property type="component" value="Unassembled WGS sequence"/>
</dbReference>